<evidence type="ECO:0000256" key="5">
    <source>
        <dbReference type="RuleBase" id="RU362125"/>
    </source>
</evidence>
<feature type="domain" description="Acyl-CoA dehydrogenase/oxidase C-terminal" evidence="6">
    <location>
        <begin position="230"/>
        <end position="377"/>
    </location>
</feature>
<dbReference type="GO" id="GO:0003995">
    <property type="term" value="F:acyl-CoA dehydrogenase activity"/>
    <property type="evidence" value="ECO:0007669"/>
    <property type="project" value="InterPro"/>
</dbReference>
<dbReference type="InterPro" id="IPR046373">
    <property type="entry name" value="Acyl-CoA_Oxase/DH_mid-dom_sf"/>
</dbReference>
<dbReference type="InterPro" id="IPR009100">
    <property type="entry name" value="AcylCoA_DH/oxidase_NM_dom_sf"/>
</dbReference>
<dbReference type="Pfam" id="PF00441">
    <property type="entry name" value="Acyl-CoA_dh_1"/>
    <property type="match status" value="1"/>
</dbReference>
<dbReference type="SUPFAM" id="SSF56645">
    <property type="entry name" value="Acyl-CoA dehydrogenase NM domain-like"/>
    <property type="match status" value="1"/>
</dbReference>
<dbReference type="SUPFAM" id="SSF47203">
    <property type="entry name" value="Acyl-CoA dehydrogenase C-terminal domain-like"/>
    <property type="match status" value="1"/>
</dbReference>
<dbReference type="Proteomes" id="UP000184363">
    <property type="component" value="Unassembled WGS sequence"/>
</dbReference>
<feature type="domain" description="Acyl-CoA dehydrogenase/oxidase N-terminal" evidence="8">
    <location>
        <begin position="8"/>
        <end position="119"/>
    </location>
</feature>
<gene>
    <name evidence="9" type="ORF">SAMN05443637_112117</name>
</gene>
<keyword evidence="3 5" id="KW-0285">Flavoprotein</keyword>
<keyword evidence="5" id="KW-0560">Oxidoreductase</keyword>
<evidence type="ECO:0000256" key="3">
    <source>
        <dbReference type="ARBA" id="ARBA00022630"/>
    </source>
</evidence>
<dbReference type="Pfam" id="PF02770">
    <property type="entry name" value="Acyl-CoA_dh_M"/>
    <property type="match status" value="1"/>
</dbReference>
<dbReference type="Pfam" id="PF02771">
    <property type="entry name" value="Acyl-CoA_dh_N"/>
    <property type="match status" value="1"/>
</dbReference>
<dbReference type="GO" id="GO:0050660">
    <property type="term" value="F:flavin adenine dinucleotide binding"/>
    <property type="evidence" value="ECO:0007669"/>
    <property type="project" value="InterPro"/>
</dbReference>
<evidence type="ECO:0000259" key="6">
    <source>
        <dbReference type="Pfam" id="PF00441"/>
    </source>
</evidence>
<dbReference type="Gene3D" id="1.10.540.10">
    <property type="entry name" value="Acyl-CoA dehydrogenase/oxidase, N-terminal domain"/>
    <property type="match status" value="1"/>
</dbReference>
<evidence type="ECO:0000259" key="8">
    <source>
        <dbReference type="Pfam" id="PF02771"/>
    </source>
</evidence>
<evidence type="ECO:0000256" key="2">
    <source>
        <dbReference type="ARBA" id="ARBA00009347"/>
    </source>
</evidence>
<dbReference type="AlphaFoldDB" id="A0A1M6VGZ0"/>
<keyword evidence="10" id="KW-1185">Reference proteome</keyword>
<dbReference type="RefSeq" id="WP_234997308.1">
    <property type="nucleotide sequence ID" value="NZ_CALGVN010000021.1"/>
</dbReference>
<dbReference type="InterPro" id="IPR036250">
    <property type="entry name" value="AcylCo_DH-like_C"/>
</dbReference>
<dbReference type="InterPro" id="IPR013786">
    <property type="entry name" value="AcylCoA_DH/ox_N"/>
</dbReference>
<reference evidence="9 10" key="1">
    <citation type="submission" date="2016-11" db="EMBL/GenBank/DDBJ databases">
        <authorList>
            <person name="Jaros S."/>
            <person name="Januszkiewicz K."/>
            <person name="Wedrychowicz H."/>
        </authorList>
    </citation>
    <scope>NUCLEOTIDE SEQUENCE [LARGE SCALE GENOMIC DNA]</scope>
    <source>
        <strain evidence="9 10">DSM 43832</strain>
    </source>
</reference>
<protein>
    <submittedName>
        <fullName evidence="9">Acyl-CoA dehydrogenase</fullName>
    </submittedName>
</protein>
<sequence length="394" mass="41713">MTGLFETTAETRELLAVVQEFCEKEVLPQVRAIEDGTAIYDTDLMRTAAEIGLQGLIVDERGAIDPAGFALAHESNEIVASYSGSFALALSIARLHAYMLCKYANPQVRDRWLPGLLAGTGFGAFAISEPHAGTDVRAITTVARRDGDHYVLDGEKAWITQGPRARFAVVLAKLDHRGRDADTAAFVVDLATEGAEAGPPEPLIGFRGVPLGTLTFSGCRVPAEARMNVEGFSGMLEGVNLARLDCASYALGFIRGALRECTTYLGEREAFGGPLARNPLLQAQLGSMLAAYLSGRHLVHAALASFAAGGGGDNTLISAAKLATTEAAMTQSTVAVQLLGGAGVHADYLVQSYFRNSKIIQIIDGTSQIHQLMLGRAASSLDWTAPVPAPLRTP</sequence>
<name>A0A1M6VGZ0_PSETH</name>
<dbReference type="PROSITE" id="PS00072">
    <property type="entry name" value="ACYL_COA_DH_1"/>
    <property type="match status" value="1"/>
</dbReference>
<dbReference type="Gene3D" id="2.40.110.10">
    <property type="entry name" value="Butyryl-CoA Dehydrogenase, subunit A, domain 2"/>
    <property type="match status" value="1"/>
</dbReference>
<evidence type="ECO:0000256" key="4">
    <source>
        <dbReference type="ARBA" id="ARBA00022827"/>
    </source>
</evidence>
<dbReference type="GO" id="GO:0005886">
    <property type="term" value="C:plasma membrane"/>
    <property type="evidence" value="ECO:0007669"/>
    <property type="project" value="TreeGrafter"/>
</dbReference>
<evidence type="ECO:0000313" key="10">
    <source>
        <dbReference type="Proteomes" id="UP000184363"/>
    </source>
</evidence>
<dbReference type="InterPro" id="IPR037069">
    <property type="entry name" value="AcylCoA_DH/ox_N_sf"/>
</dbReference>
<dbReference type="InterPro" id="IPR009075">
    <property type="entry name" value="AcylCo_DH/oxidase_C"/>
</dbReference>
<evidence type="ECO:0000256" key="1">
    <source>
        <dbReference type="ARBA" id="ARBA00001974"/>
    </source>
</evidence>
<dbReference type="EMBL" id="FRAP01000012">
    <property type="protein sequence ID" value="SHK80738.1"/>
    <property type="molecule type" value="Genomic_DNA"/>
</dbReference>
<proteinExistence type="inferred from homology"/>
<accession>A0A1M6VGZ0</accession>
<evidence type="ECO:0000259" key="7">
    <source>
        <dbReference type="Pfam" id="PF02770"/>
    </source>
</evidence>
<dbReference type="InterPro" id="IPR006089">
    <property type="entry name" value="Acyl-CoA_DH_CS"/>
</dbReference>
<keyword evidence="4 5" id="KW-0274">FAD</keyword>
<dbReference type="STRING" id="1848.SAMN05443637_112117"/>
<dbReference type="PANTHER" id="PTHR43884">
    <property type="entry name" value="ACYL-COA DEHYDROGENASE"/>
    <property type="match status" value="1"/>
</dbReference>
<evidence type="ECO:0000313" key="9">
    <source>
        <dbReference type="EMBL" id="SHK80738.1"/>
    </source>
</evidence>
<organism evidence="9 10">
    <name type="scientific">Pseudonocardia thermophila</name>
    <dbReference type="NCBI Taxonomy" id="1848"/>
    <lineage>
        <taxon>Bacteria</taxon>
        <taxon>Bacillati</taxon>
        <taxon>Actinomycetota</taxon>
        <taxon>Actinomycetes</taxon>
        <taxon>Pseudonocardiales</taxon>
        <taxon>Pseudonocardiaceae</taxon>
        <taxon>Pseudonocardia</taxon>
    </lineage>
</organism>
<comment type="cofactor">
    <cofactor evidence="1 5">
        <name>FAD</name>
        <dbReference type="ChEBI" id="CHEBI:57692"/>
    </cofactor>
</comment>
<dbReference type="InterPro" id="IPR006091">
    <property type="entry name" value="Acyl-CoA_Oxase/DH_mid-dom"/>
</dbReference>
<dbReference type="Gene3D" id="1.20.140.10">
    <property type="entry name" value="Butyryl-CoA Dehydrogenase, subunit A, domain 3"/>
    <property type="match status" value="1"/>
</dbReference>
<dbReference type="PANTHER" id="PTHR43884:SF19">
    <property type="entry name" value="ACYL-COA DEHYDROGENASE FADE4-RELATED"/>
    <property type="match status" value="1"/>
</dbReference>
<feature type="domain" description="Acyl-CoA oxidase/dehydrogenase middle" evidence="7">
    <location>
        <begin position="124"/>
        <end position="218"/>
    </location>
</feature>
<comment type="similarity">
    <text evidence="2 5">Belongs to the acyl-CoA dehydrogenase family.</text>
</comment>